<keyword evidence="2" id="KW-1185">Reference proteome</keyword>
<evidence type="ECO:0000313" key="2">
    <source>
        <dbReference type="Proteomes" id="UP001059617"/>
    </source>
</evidence>
<proteinExistence type="predicted"/>
<gene>
    <name evidence="1" type="ORF">Dfulv_17525</name>
</gene>
<dbReference type="EMBL" id="CP073720">
    <property type="protein sequence ID" value="UWP85950.1"/>
    <property type="molecule type" value="Genomic_DNA"/>
</dbReference>
<dbReference type="Proteomes" id="UP001059617">
    <property type="component" value="Chromosome"/>
</dbReference>
<accession>A0ABY5W9B5</accession>
<name>A0ABY5W9B5_9ACTN</name>
<reference evidence="1" key="1">
    <citation type="submission" date="2021-04" db="EMBL/GenBank/DDBJ databases">
        <authorList>
            <person name="Hartkoorn R.C."/>
            <person name="Beaudoing E."/>
            <person name="Hot D."/>
        </authorList>
    </citation>
    <scope>NUCLEOTIDE SEQUENCE</scope>
    <source>
        <strain evidence="1">NRRL B-16292</strain>
    </source>
</reference>
<reference evidence="1" key="2">
    <citation type="submission" date="2022-09" db="EMBL/GenBank/DDBJ databases">
        <title>Biosynthetic gene clusters of Dactylosporangioum fulvum.</title>
        <authorList>
            <person name="Caradec T."/>
        </authorList>
    </citation>
    <scope>NUCLEOTIDE SEQUENCE</scope>
    <source>
        <strain evidence="1">NRRL B-16292</strain>
    </source>
</reference>
<sequence length="114" mass="12110">MTAVLARPGLRINEHYVHRSGDLVQAINLPSGRWSVKVREINGQWLGFAVPRGTNPGDPFVLASGAEAEVFGLALRWATSAQTLGGHMNRVVFAGHGDALDELPVDVAGLAVTL</sequence>
<organism evidence="1 2">
    <name type="scientific">Dactylosporangium fulvum</name>
    <dbReference type="NCBI Taxonomy" id="53359"/>
    <lineage>
        <taxon>Bacteria</taxon>
        <taxon>Bacillati</taxon>
        <taxon>Actinomycetota</taxon>
        <taxon>Actinomycetes</taxon>
        <taxon>Micromonosporales</taxon>
        <taxon>Micromonosporaceae</taxon>
        <taxon>Dactylosporangium</taxon>
    </lineage>
</organism>
<dbReference type="RefSeq" id="WP_259864378.1">
    <property type="nucleotide sequence ID" value="NZ_BAAAST010000036.1"/>
</dbReference>
<evidence type="ECO:0000313" key="1">
    <source>
        <dbReference type="EMBL" id="UWP85950.1"/>
    </source>
</evidence>
<protein>
    <submittedName>
        <fullName evidence="1">Uncharacterized protein</fullName>
    </submittedName>
</protein>